<dbReference type="GO" id="GO:0005524">
    <property type="term" value="F:ATP binding"/>
    <property type="evidence" value="ECO:0007669"/>
    <property type="project" value="UniProtKB-UniRule"/>
</dbReference>
<accession>A0A087HQ57</accession>
<dbReference type="AlphaFoldDB" id="A0A087HQ57"/>
<dbReference type="InterPro" id="IPR046958">
    <property type="entry name" value="RBK1/2/STUNTED"/>
</dbReference>
<evidence type="ECO:0000313" key="8">
    <source>
        <dbReference type="Proteomes" id="UP000029120"/>
    </source>
</evidence>
<dbReference type="eggNOG" id="KOG1187">
    <property type="taxonomic scope" value="Eukaryota"/>
</dbReference>
<dbReference type="Gene3D" id="3.30.200.20">
    <property type="entry name" value="Phosphorylase Kinase, domain 1"/>
    <property type="match status" value="1"/>
</dbReference>
<dbReference type="OrthoDB" id="654677at2759"/>
<keyword evidence="1" id="KW-0808">Transferase</keyword>
<evidence type="ECO:0000256" key="4">
    <source>
        <dbReference type="ARBA" id="ARBA00022840"/>
    </source>
</evidence>
<dbReference type="PANTHER" id="PTHR47987">
    <property type="entry name" value="OS08G0249100 PROTEIN"/>
    <property type="match status" value="1"/>
</dbReference>
<name>A0A087HQ57_ARAAL</name>
<dbReference type="PROSITE" id="PS00107">
    <property type="entry name" value="PROTEIN_KINASE_ATP"/>
    <property type="match status" value="1"/>
</dbReference>
<feature type="binding site" evidence="5">
    <location>
        <position position="449"/>
    </location>
    <ligand>
        <name>ATP</name>
        <dbReference type="ChEBI" id="CHEBI:30616"/>
    </ligand>
</feature>
<protein>
    <recommendedName>
        <fullName evidence="6">Protein kinase domain-containing protein</fullName>
    </recommendedName>
</protein>
<evidence type="ECO:0000256" key="1">
    <source>
        <dbReference type="ARBA" id="ARBA00022679"/>
    </source>
</evidence>
<dbReference type="Gramene" id="KFK44259">
    <property type="protein sequence ID" value="KFK44259"/>
    <property type="gene ID" value="AALP_AA1G235200"/>
</dbReference>
<dbReference type="PANTHER" id="PTHR47987:SF2">
    <property type="entry name" value="PROTEIN KINASE DOMAIN-CONTAINING PROTEIN"/>
    <property type="match status" value="1"/>
</dbReference>
<dbReference type="Gene3D" id="3.40.50.12370">
    <property type="match status" value="1"/>
</dbReference>
<dbReference type="Proteomes" id="UP000029120">
    <property type="component" value="Chromosome 1"/>
</dbReference>
<proteinExistence type="predicted"/>
<keyword evidence="3" id="KW-0418">Kinase</keyword>
<dbReference type="SUPFAM" id="SSF56112">
    <property type="entry name" value="Protein kinase-like (PK-like)"/>
    <property type="match status" value="1"/>
</dbReference>
<dbReference type="CDD" id="cd00293">
    <property type="entry name" value="USP-like"/>
    <property type="match status" value="1"/>
</dbReference>
<dbReference type="SMART" id="SM00220">
    <property type="entry name" value="S_TKc"/>
    <property type="match status" value="1"/>
</dbReference>
<keyword evidence="2 5" id="KW-0547">Nucleotide-binding</keyword>
<dbReference type="InterPro" id="IPR011009">
    <property type="entry name" value="Kinase-like_dom_sf"/>
</dbReference>
<gene>
    <name evidence="7" type="ordered locus">AALP_Aa1g235200</name>
</gene>
<dbReference type="FunFam" id="1.10.510.10:FF:000284">
    <property type="entry name" value="Putative receptor-like serine/threonine-protein kinase"/>
    <property type="match status" value="1"/>
</dbReference>
<dbReference type="GO" id="GO:0004672">
    <property type="term" value="F:protein kinase activity"/>
    <property type="evidence" value="ECO:0007669"/>
    <property type="project" value="InterPro"/>
</dbReference>
<dbReference type="FunFam" id="3.40.50.620:FF:000177">
    <property type="entry name" value="probable receptor-like serine/threonine-protein kinase At5g57670"/>
    <property type="match status" value="1"/>
</dbReference>
<dbReference type="Pfam" id="PF00069">
    <property type="entry name" value="Pkinase"/>
    <property type="match status" value="1"/>
</dbReference>
<dbReference type="InterPro" id="IPR017441">
    <property type="entry name" value="Protein_kinase_ATP_BS"/>
</dbReference>
<dbReference type="OMA" id="DSMIVKC"/>
<keyword evidence="4 5" id="KW-0067">ATP-binding</keyword>
<dbReference type="FunFam" id="3.30.200.20:FF:000268">
    <property type="entry name" value="probable receptor-like serine/threonine-protein kinase At5g57670"/>
    <property type="match status" value="1"/>
</dbReference>
<evidence type="ECO:0000256" key="3">
    <source>
        <dbReference type="ARBA" id="ARBA00022777"/>
    </source>
</evidence>
<dbReference type="InterPro" id="IPR000719">
    <property type="entry name" value="Prot_kinase_dom"/>
</dbReference>
<sequence length="758" mass="84184">MSENGVVPGGGIVMVGVKFDASSSELLDWALVKVAEPGDTVIALHILSNEMVDRVDKSSLVSLVKTFDSVLEVYEGFCKLKQVELKLKLCRGSSTRKILVREAKLCYASKVVVGISKSYHTIHSSISVAKYLARKLSKHCWVLAVDNGKIMFQTDSSTSIIHHSKGKNDARRSTLSSFFQMPGTLRKNTKVVNHSEEVEEEEAEEDHSNGQSLRKALVYAFLGNCSVCGLSSQPPPGCLSRSSSCDGHQDDNAEFLESMAIVPEKVPEDLTRFISMLVKELPEFRPGWPLLCRVASSDVLASAPRSSSFRQIPVVQWVLKLPSRTNSAIGSSKTKQIGFESSEFEDDNKQSSLNAESRAIVPYGNDSMIVKCSLDYSSSRFPEDVEDLQARFSTSCQFFKYKELVSATSNFCADNFIGKGGSSRVFRGYLPNGRVVAVKILKQTECVLKDFVAEIDIITTLHHKNVISLIGYCFENNKLLLVYNYLSRGSLEENLHGNRKDPVAFRWNERYKVAVGIAEALDYLHNSAPQPVIHRDVKSSNILLSDDFEPQLSDFGLAKWASISTTQIICSDVAGTFGYLAPEYFMYGKMNNKIDVYAYGVVLLELLSGRKPICSESPKAQESLVMWAKPILDDKDYSQLLDPSLQDDNNGDQMERMALAATLCIRHNPQSRPKMGMVLNLLKGDAEMLKWAKQQVSNSLEDSKLLKDEKLRRSNLQSHLNLAFLDIEDDSLSMGSIEQGVSVEDYLKGRTSGSSSFN</sequence>
<feature type="domain" description="Protein kinase" evidence="6">
    <location>
        <begin position="411"/>
        <end position="689"/>
    </location>
</feature>
<dbReference type="CDD" id="cd14066">
    <property type="entry name" value="STKc_IRAK"/>
    <property type="match status" value="1"/>
</dbReference>
<dbReference type="Gene3D" id="1.10.510.10">
    <property type="entry name" value="Transferase(Phosphotransferase) domain 1"/>
    <property type="match status" value="1"/>
</dbReference>
<reference evidence="8" key="1">
    <citation type="journal article" date="2015" name="Nat. Plants">
        <title>Genome expansion of Arabis alpina linked with retrotransposition and reduced symmetric DNA methylation.</title>
        <authorList>
            <person name="Willing E.M."/>
            <person name="Rawat V."/>
            <person name="Mandakova T."/>
            <person name="Maumus F."/>
            <person name="James G.V."/>
            <person name="Nordstroem K.J."/>
            <person name="Becker C."/>
            <person name="Warthmann N."/>
            <person name="Chica C."/>
            <person name="Szarzynska B."/>
            <person name="Zytnicki M."/>
            <person name="Albani M.C."/>
            <person name="Kiefer C."/>
            <person name="Bergonzi S."/>
            <person name="Castaings L."/>
            <person name="Mateos J.L."/>
            <person name="Berns M.C."/>
            <person name="Bujdoso N."/>
            <person name="Piofczyk T."/>
            <person name="de Lorenzo L."/>
            <person name="Barrero-Sicilia C."/>
            <person name="Mateos I."/>
            <person name="Piednoel M."/>
            <person name="Hagmann J."/>
            <person name="Chen-Min-Tao R."/>
            <person name="Iglesias-Fernandez R."/>
            <person name="Schuster S.C."/>
            <person name="Alonso-Blanco C."/>
            <person name="Roudier F."/>
            <person name="Carbonero P."/>
            <person name="Paz-Ares J."/>
            <person name="Davis S.J."/>
            <person name="Pecinka A."/>
            <person name="Quesneville H."/>
            <person name="Colot V."/>
            <person name="Lysak M.A."/>
            <person name="Weigel D."/>
            <person name="Coupland G."/>
            <person name="Schneeberger K."/>
        </authorList>
    </citation>
    <scope>NUCLEOTIDE SEQUENCE [LARGE SCALE GENOMIC DNA]</scope>
    <source>
        <strain evidence="8">cv. Pajares</strain>
    </source>
</reference>
<evidence type="ECO:0000256" key="5">
    <source>
        <dbReference type="PROSITE-ProRule" id="PRU10141"/>
    </source>
</evidence>
<evidence type="ECO:0000256" key="2">
    <source>
        <dbReference type="ARBA" id="ARBA00022741"/>
    </source>
</evidence>
<dbReference type="InterPro" id="IPR006016">
    <property type="entry name" value="UspA"/>
</dbReference>
<dbReference type="PROSITE" id="PS00108">
    <property type="entry name" value="PROTEIN_KINASE_ST"/>
    <property type="match status" value="1"/>
</dbReference>
<organism evidence="7 8">
    <name type="scientific">Arabis alpina</name>
    <name type="common">Alpine rock-cress</name>
    <dbReference type="NCBI Taxonomy" id="50452"/>
    <lineage>
        <taxon>Eukaryota</taxon>
        <taxon>Viridiplantae</taxon>
        <taxon>Streptophyta</taxon>
        <taxon>Embryophyta</taxon>
        <taxon>Tracheophyta</taxon>
        <taxon>Spermatophyta</taxon>
        <taxon>Magnoliopsida</taxon>
        <taxon>eudicotyledons</taxon>
        <taxon>Gunneridae</taxon>
        <taxon>Pentapetalae</taxon>
        <taxon>rosids</taxon>
        <taxon>malvids</taxon>
        <taxon>Brassicales</taxon>
        <taxon>Brassicaceae</taxon>
        <taxon>Arabideae</taxon>
        <taxon>Arabis</taxon>
    </lineage>
</organism>
<dbReference type="PROSITE" id="PS50011">
    <property type="entry name" value="PROTEIN_KINASE_DOM"/>
    <property type="match status" value="1"/>
</dbReference>
<keyword evidence="8" id="KW-1185">Reference proteome</keyword>
<evidence type="ECO:0000313" key="7">
    <source>
        <dbReference type="EMBL" id="KFK44259.1"/>
    </source>
</evidence>
<dbReference type="Pfam" id="PF00582">
    <property type="entry name" value="Usp"/>
    <property type="match status" value="1"/>
</dbReference>
<evidence type="ECO:0000259" key="6">
    <source>
        <dbReference type="PROSITE" id="PS50011"/>
    </source>
</evidence>
<dbReference type="InterPro" id="IPR008271">
    <property type="entry name" value="Ser/Thr_kinase_AS"/>
</dbReference>
<dbReference type="EMBL" id="CM002869">
    <property type="protein sequence ID" value="KFK44259.1"/>
    <property type="molecule type" value="Genomic_DNA"/>
</dbReference>